<organism evidence="1 2">
    <name type="scientific">Cymbomonas tetramitiformis</name>
    <dbReference type="NCBI Taxonomy" id="36881"/>
    <lineage>
        <taxon>Eukaryota</taxon>
        <taxon>Viridiplantae</taxon>
        <taxon>Chlorophyta</taxon>
        <taxon>Pyramimonadophyceae</taxon>
        <taxon>Pyramimonadales</taxon>
        <taxon>Pyramimonadaceae</taxon>
        <taxon>Cymbomonas</taxon>
    </lineage>
</organism>
<keyword evidence="2" id="KW-1185">Reference proteome</keyword>
<gene>
    <name evidence="1" type="ORF">CYMTET_28967</name>
</gene>
<protein>
    <submittedName>
        <fullName evidence="1">Uncharacterized protein</fullName>
    </submittedName>
</protein>
<sequence>MKAIAHAFLTQKMTSSAMLIAWESCDMLMMMDAYFQAVKVGHASKYLRGVSETEFEASLSKFAVGGMYFNTNMQEWIQRSLNFQNSVENEDEGAGLSRRFDKAMRRIADVFDPKLTDKTYIDTGELSYMRIPLFFSSAESLVATRKGNSDKYLTQAPDSNPNLTYAYTHYRYYTTQCKHFVSVLDIPTDKTKYVCDMWNNLWREDVFEGCEEFIKINLERLLVYGSELSDTRSNILSVAQNLNNANLVDHMLKAHTTMQVSLYFVAIVCAEKCGRYVSVYASNQSVLRYWDAQYALCDAKNKKTFLDEIQYVATFARLNMFNYFCRFAAEINDAVENEMNASEEQKQQRLILGTLLHSHFVQSHMLPSLRSTVQMAINRTDAQVRNIFESIFETLNQIKKDECRTIFVSELYKNTLKANMRVQYDTLSESFINATSTIGPFAFRAFAFFVHFI</sequence>
<reference evidence="1 2" key="1">
    <citation type="journal article" date="2015" name="Genome Biol. Evol.">
        <title>Comparative Genomics of a Bacterivorous Green Alga Reveals Evolutionary Causalities and Consequences of Phago-Mixotrophic Mode of Nutrition.</title>
        <authorList>
            <person name="Burns J.A."/>
            <person name="Paasch A."/>
            <person name="Narechania A."/>
            <person name="Kim E."/>
        </authorList>
    </citation>
    <scope>NUCLEOTIDE SEQUENCE [LARGE SCALE GENOMIC DNA]</scope>
    <source>
        <strain evidence="1 2">PLY_AMNH</strain>
    </source>
</reference>
<evidence type="ECO:0000313" key="2">
    <source>
        <dbReference type="Proteomes" id="UP001190700"/>
    </source>
</evidence>
<accession>A0AAE0FLS1</accession>
<proteinExistence type="predicted"/>
<name>A0AAE0FLS1_9CHLO</name>
<dbReference type="Proteomes" id="UP001190700">
    <property type="component" value="Unassembled WGS sequence"/>
</dbReference>
<dbReference type="AlphaFoldDB" id="A0AAE0FLS1"/>
<comment type="caution">
    <text evidence="1">The sequence shown here is derived from an EMBL/GenBank/DDBJ whole genome shotgun (WGS) entry which is preliminary data.</text>
</comment>
<dbReference type="EMBL" id="LGRX02016418">
    <property type="protein sequence ID" value="KAK3262166.1"/>
    <property type="molecule type" value="Genomic_DNA"/>
</dbReference>
<evidence type="ECO:0000313" key="1">
    <source>
        <dbReference type="EMBL" id="KAK3262166.1"/>
    </source>
</evidence>